<dbReference type="GO" id="GO:0005929">
    <property type="term" value="C:cilium"/>
    <property type="evidence" value="ECO:0007669"/>
    <property type="project" value="TreeGrafter"/>
</dbReference>
<dbReference type="Gene3D" id="2.60.40.10">
    <property type="entry name" value="Immunoglobulins"/>
    <property type="match status" value="3"/>
</dbReference>
<reference evidence="1" key="2">
    <citation type="submission" date="2025-09" db="UniProtKB">
        <authorList>
            <consortium name="Ensembl"/>
        </authorList>
    </citation>
    <scope>IDENTIFICATION</scope>
</reference>
<proteinExistence type="predicted"/>
<evidence type="ECO:0000313" key="1">
    <source>
        <dbReference type="Ensembl" id="ENSCWAP00000021547.1"/>
    </source>
</evidence>
<gene>
    <name evidence="1" type="primary">CFAP47</name>
</gene>
<dbReference type="GO" id="GO:0007288">
    <property type="term" value="P:sperm axoneme assembly"/>
    <property type="evidence" value="ECO:0007669"/>
    <property type="project" value="TreeGrafter"/>
</dbReference>
<keyword evidence="2" id="KW-1185">Reference proteome</keyword>
<protein>
    <submittedName>
        <fullName evidence="1">Cilia and flagella associated protein 47</fullName>
    </submittedName>
</protein>
<dbReference type="GeneTree" id="ENSGT00940000163202"/>
<reference evidence="1" key="1">
    <citation type="submission" date="2025-08" db="UniProtKB">
        <authorList>
            <consortium name="Ensembl"/>
        </authorList>
    </citation>
    <scope>IDENTIFICATION</scope>
</reference>
<dbReference type="Ensembl" id="ENSCWAT00000023360.1">
    <property type="protein sequence ID" value="ENSCWAP00000021547.1"/>
    <property type="gene ID" value="ENSCWAG00000015929.1"/>
</dbReference>
<organism evidence="1 2">
    <name type="scientific">Catagonus wagneri</name>
    <name type="common">Chacoan peccary</name>
    <dbReference type="NCBI Taxonomy" id="51154"/>
    <lineage>
        <taxon>Eukaryota</taxon>
        <taxon>Metazoa</taxon>
        <taxon>Chordata</taxon>
        <taxon>Craniata</taxon>
        <taxon>Vertebrata</taxon>
        <taxon>Euteleostomi</taxon>
        <taxon>Mammalia</taxon>
        <taxon>Eutheria</taxon>
        <taxon>Laurasiatheria</taxon>
        <taxon>Artiodactyla</taxon>
        <taxon>Suina</taxon>
        <taxon>Tayassuidae</taxon>
        <taxon>Catagonus</taxon>
    </lineage>
</organism>
<sequence length="957" mass="108949">METKRSSLLPWDLETQKKDLQLRVTPSEVKFLDALVGKVYRLSITVHNISRYSQKIRFQEPVKPQFRLLSTNLDKALASGLQVTAMVEYHPDKNEDTFDQLLISVGDKTMEVPLIGLIPSCQLEIDLEVNFGTLVADSKVYCKEINIINRGSLPGMFKIEYHGHLPIIIFPANGIMQPKSSKVIKVDFCADQALIVNEVAKVSLQDRPEIFLTIKARVVEQIIELLDVNDNKKLECIRFGSVFFGASKVEYAFLYNNSPEPINWVAIMQDDSVGEEVGTNIRQRTDIALNNLTYLRKIKNIDITSIISCVPNEGRLLPYQRVLIAFCFSPKLIIDGRKNDPSHRQDYALFLRFESVGSKDGFLRDDNSRTIKSERFQKVELALRGSGLPVLLHFDPGRVFNFAPCLMGGHSEIQCVMQNRSKLLPVMYHFKKTAHFKIDPQRGKIDEGCMQNVTCSFIPHQVGVFKVKQFVEIIGSVADENLQSSSLKPFHQICLYFNSVCKPSTGKVVMKINPGISPLVSNPTGQFVVKDLAKYKDHAPVAMLHSTMAEVHNHIKSKELLKGALIAFPNDRAASIRSGDEHEHFRTIFTKIPRYNYLDPDFAYTELEKIEKKAHENYYARYIKYLRNMRLQKQAQRKCTYSFDDIDIGLQPASGLKSPVLSEAEIEEELPLAHCRIKCNQMLSTSNMSYKETKALRRKVLRGLKSGPSTLHEKHDCGLTLTPKQIHQVIVGPSILNFGDVCVNSRNTRLLHVINMLPMHILIHLDVNLVELQKTNQFSYVIPPTASTYISVVFESPTIGKFWKSFTFTVNSIPGGHILVMAVVLPVKLELSSDELVLRPQGFSVKTCFRGTVRLYNHQNYFVKFEWQPINTEKGMAFSIRPAKGTVEPYHSLECEVTWQPGFDSPERGEFILHVKEGRMLRLKCVAHVMISLEYDFYFEGSKLVKCTYVYIVTYIY</sequence>
<evidence type="ECO:0000313" key="2">
    <source>
        <dbReference type="Proteomes" id="UP000694540"/>
    </source>
</evidence>
<accession>A0A8C3X9Y1</accession>
<dbReference type="InterPro" id="IPR013783">
    <property type="entry name" value="Ig-like_fold"/>
</dbReference>
<name>A0A8C3X9Y1_9CETA</name>
<dbReference type="PANTHER" id="PTHR45912">
    <property type="entry name" value="CILIA- AND FLAGELLA-ASSOCIATED PROTEIN 47"/>
    <property type="match status" value="1"/>
</dbReference>
<dbReference type="Proteomes" id="UP000694540">
    <property type="component" value="Unplaced"/>
</dbReference>
<dbReference type="PANTHER" id="PTHR45912:SF3">
    <property type="entry name" value="CILIA- AND FLAGELLA-ASSOCIATED PROTEIN 47"/>
    <property type="match status" value="1"/>
</dbReference>
<dbReference type="AlphaFoldDB" id="A0A8C3X9Y1"/>